<dbReference type="SUPFAM" id="SSF81901">
    <property type="entry name" value="HCP-like"/>
    <property type="match status" value="1"/>
</dbReference>
<dbReference type="Pfam" id="PF12854">
    <property type="entry name" value="PPR_1"/>
    <property type="match status" value="1"/>
</dbReference>
<evidence type="ECO:0000256" key="1">
    <source>
        <dbReference type="ARBA" id="ARBA00022737"/>
    </source>
</evidence>
<dbReference type="InterPro" id="IPR052308">
    <property type="entry name" value="PPR_domain-containing"/>
</dbReference>
<evidence type="ECO:0008006" key="6">
    <source>
        <dbReference type="Google" id="ProtNLM"/>
    </source>
</evidence>
<gene>
    <name evidence="4" type="ORF">B296_00025304</name>
</gene>
<feature type="repeat" description="PPR" evidence="2">
    <location>
        <begin position="392"/>
        <end position="426"/>
    </location>
</feature>
<dbReference type="GO" id="GO:0048316">
    <property type="term" value="P:seed development"/>
    <property type="evidence" value="ECO:0007669"/>
    <property type="project" value="UniProtKB-ARBA"/>
</dbReference>
<name>A0A426ZTQ5_ENSVE</name>
<feature type="repeat" description="PPR" evidence="2">
    <location>
        <begin position="242"/>
        <end position="272"/>
    </location>
</feature>
<comment type="caution">
    <text evidence="4">The sequence shown here is derived from an EMBL/GenBank/DDBJ whole genome shotgun (WGS) entry which is preliminary data.</text>
</comment>
<feature type="compositionally biased region" description="Polar residues" evidence="3">
    <location>
        <begin position="540"/>
        <end position="551"/>
    </location>
</feature>
<accession>A0A426ZTQ5</accession>
<dbReference type="NCBIfam" id="TIGR00756">
    <property type="entry name" value="PPR"/>
    <property type="match status" value="5"/>
</dbReference>
<dbReference type="PANTHER" id="PTHR47937">
    <property type="entry name" value="PLASTID TRANSCRIPTIONALLY ACTIVE CHROMOSOME 2-LIKE PROTEIN"/>
    <property type="match status" value="1"/>
</dbReference>
<keyword evidence="1" id="KW-0677">Repeat</keyword>
<evidence type="ECO:0000256" key="2">
    <source>
        <dbReference type="PROSITE-ProRule" id="PRU00708"/>
    </source>
</evidence>
<dbReference type="AlphaFoldDB" id="A0A426ZTQ5"/>
<sequence length="584" mass="64943">MALSKPLFLSHHLKSLKPYHPRPSFPLASHLRLFSFATPEEAAAERRRRKRRLRIEPPLSSLRQQQKPPSSSAPPRSPRTAPNPNAPKIPEPISALAGSRLNLHNRILTLIRENDLDEAALLVRHSIYSNCRPTIFTANAVLHALLRQSRYADLLSLHRFITQANVAPTVITVNLLLQTYCDCRKTDIALEHFRLLLKDDAPFPPSPTTYRILAKGLVDNGKLDQALELKDDMLAKAFVPPDSIVYNHLMQGFVKKGDPDKVVSLYEELLEKLGSGKILDGIVYGNLMKGYFGKGMEKGAMEIYRDVLGEGSKVRFGAVSYNLVLDALGRNGKLEEAIDLFDRMLKEHDPPRRITVNLGTFNVMVDAYCLAGRFPDAITVFRKMGEQKCIPDALSYNSLIEHLGSNKLVPEAEELYKEMGERGINPDEYTQEIKELVEEALRKEGREEEMGILYEDVEREKAERLAREAEEKARAEALAKEEEERKKREAAEKEAAAARASAAAIEAILGRKKDAANEESTAVGPSAPVSGIFSEEKNGSESSVQSETADSAANGEVLPEERNDSLDDEAKEGSGDADQQINIT</sequence>
<dbReference type="InterPro" id="IPR011990">
    <property type="entry name" value="TPR-like_helical_dom_sf"/>
</dbReference>
<feature type="repeat" description="PPR" evidence="2">
    <location>
        <begin position="357"/>
        <end position="391"/>
    </location>
</feature>
<dbReference type="PROSITE" id="PS51375">
    <property type="entry name" value="PPR"/>
    <property type="match status" value="5"/>
</dbReference>
<feature type="compositionally biased region" description="Low complexity" evidence="3">
    <location>
        <begin position="497"/>
        <end position="507"/>
    </location>
</feature>
<feature type="region of interest" description="Disordered" evidence="3">
    <location>
        <begin position="475"/>
        <end position="584"/>
    </location>
</feature>
<evidence type="ECO:0000256" key="3">
    <source>
        <dbReference type="SAM" id="MobiDB-lite"/>
    </source>
</evidence>
<feature type="repeat" description="PPR" evidence="2">
    <location>
        <begin position="206"/>
        <end position="240"/>
    </location>
</feature>
<dbReference type="Pfam" id="PF13041">
    <property type="entry name" value="PPR_2"/>
    <property type="match status" value="1"/>
</dbReference>
<dbReference type="FunFam" id="1.25.40.10:FF:000922">
    <property type="entry name" value="Pentatricopeptide repeat-containing protein"/>
    <property type="match status" value="1"/>
</dbReference>
<feature type="region of interest" description="Disordered" evidence="3">
    <location>
        <begin position="45"/>
        <end position="92"/>
    </location>
</feature>
<evidence type="ECO:0000313" key="4">
    <source>
        <dbReference type="EMBL" id="RRT67432.1"/>
    </source>
</evidence>
<dbReference type="EMBL" id="AMZH03005047">
    <property type="protein sequence ID" value="RRT67432.1"/>
    <property type="molecule type" value="Genomic_DNA"/>
</dbReference>
<dbReference type="InterPro" id="IPR002885">
    <property type="entry name" value="PPR_rpt"/>
</dbReference>
<dbReference type="PANTHER" id="PTHR47937:SF5">
    <property type="entry name" value="PENTATRICOPEPTIDE REPEAT-CONTAINING PROTEIN"/>
    <property type="match status" value="1"/>
</dbReference>
<proteinExistence type="predicted"/>
<dbReference type="Gene3D" id="1.25.40.10">
    <property type="entry name" value="Tetratricopeptide repeat domain"/>
    <property type="match status" value="3"/>
</dbReference>
<dbReference type="Proteomes" id="UP000287651">
    <property type="component" value="Unassembled WGS sequence"/>
</dbReference>
<dbReference type="Pfam" id="PF01535">
    <property type="entry name" value="PPR"/>
    <property type="match status" value="4"/>
</dbReference>
<organism evidence="4 5">
    <name type="scientific">Ensete ventricosum</name>
    <name type="common">Abyssinian banana</name>
    <name type="synonym">Musa ensete</name>
    <dbReference type="NCBI Taxonomy" id="4639"/>
    <lineage>
        <taxon>Eukaryota</taxon>
        <taxon>Viridiplantae</taxon>
        <taxon>Streptophyta</taxon>
        <taxon>Embryophyta</taxon>
        <taxon>Tracheophyta</taxon>
        <taxon>Spermatophyta</taxon>
        <taxon>Magnoliopsida</taxon>
        <taxon>Liliopsida</taxon>
        <taxon>Zingiberales</taxon>
        <taxon>Musaceae</taxon>
        <taxon>Ensete</taxon>
    </lineage>
</organism>
<feature type="compositionally biased region" description="Basic and acidic residues" evidence="3">
    <location>
        <begin position="475"/>
        <end position="496"/>
    </location>
</feature>
<protein>
    <recommendedName>
        <fullName evidence="6">Pentacotripeptide-repeat region of PRORP domain-containing protein</fullName>
    </recommendedName>
</protein>
<reference evidence="4 5" key="1">
    <citation type="journal article" date="2014" name="Agronomy (Basel)">
        <title>A Draft Genome Sequence for Ensete ventricosum, the Drought-Tolerant Tree Against Hunger.</title>
        <authorList>
            <person name="Harrison J."/>
            <person name="Moore K.A."/>
            <person name="Paszkiewicz K."/>
            <person name="Jones T."/>
            <person name="Grant M."/>
            <person name="Ambacheew D."/>
            <person name="Muzemil S."/>
            <person name="Studholme D.J."/>
        </authorList>
    </citation>
    <scope>NUCLEOTIDE SEQUENCE [LARGE SCALE GENOMIC DNA]</scope>
</reference>
<evidence type="ECO:0000313" key="5">
    <source>
        <dbReference type="Proteomes" id="UP000287651"/>
    </source>
</evidence>
<feature type="repeat" description="PPR" evidence="2">
    <location>
        <begin position="317"/>
        <end position="351"/>
    </location>
</feature>